<gene>
    <name evidence="2" type="ORF">SSX86_030636</name>
</gene>
<dbReference type="InterPro" id="IPR001005">
    <property type="entry name" value="SANT/Myb"/>
</dbReference>
<accession>A0AAP0C5H8</accession>
<comment type="caution">
    <text evidence="2">The sequence shown here is derived from an EMBL/GenBank/DDBJ whole genome shotgun (WGS) entry which is preliminary data.</text>
</comment>
<dbReference type="Proteomes" id="UP001408789">
    <property type="component" value="Unassembled WGS sequence"/>
</dbReference>
<sequence>MPHKSSGKKERTPPLILRRSPRFLQIVLADPQDPKTPDPDPHRRTRSHSSPPYFSLTTGKRRSSHRSKSKECPQKLDESCNATQSCTNSKKSNRRGSDRRNESVGKSEGRVTRSSRGRDLDNPRNGCSSGEWMLEERVTISKQSKGKSQKSKVKHSKKIRDDNRDQFDALAYDDDDNKIRERVLAVAENRVLDEEPLETHKCADSEQIKNGVAVTSDFVVEEGPIKVRDVNRKQKNIGVKRARNQFENIMGVTQGWNKDQELALERAYLEAKPTPHFWKKVSKLVPGKSAQECFDKIHGSHLTPPQPRTRSRARVSNSQNSLLSASKLINTSSPTTKRPKSRKQKSHIIQRTVRHMIQNQYKVEQNSESDLFSLLEPTFCPSLNLNLMLTTPDRNQETDDLNKRSSTVLKSVSRFSNSYGKTLVSPPVLKQVKNQALHEKYIDLLNCREANRKAASSKAEKLNKSKVMKQESSAERKDAIKAAKNALIFGAKDAINEFQNQQATALNDLFDCESGDDADEDNG</sequence>
<feature type="compositionally biased region" description="Basic residues" evidence="1">
    <location>
        <begin position="59"/>
        <end position="68"/>
    </location>
</feature>
<reference evidence="2 3" key="1">
    <citation type="submission" date="2024-04" db="EMBL/GenBank/DDBJ databases">
        <title>The reference genome of an endangered Asteraceae, Deinandra increscens subsp. villosa, native to the Central Coast of California.</title>
        <authorList>
            <person name="Guilliams M."/>
            <person name="Hasenstab-Lehman K."/>
            <person name="Meyer R."/>
            <person name="Mcevoy S."/>
        </authorList>
    </citation>
    <scope>NUCLEOTIDE SEQUENCE [LARGE SCALE GENOMIC DNA]</scope>
    <source>
        <tissue evidence="2">Leaf</tissue>
    </source>
</reference>
<feature type="compositionally biased region" description="Basic and acidic residues" evidence="1">
    <location>
        <begin position="458"/>
        <end position="476"/>
    </location>
</feature>
<dbReference type="Gene3D" id="1.10.10.60">
    <property type="entry name" value="Homeodomain-like"/>
    <property type="match status" value="1"/>
</dbReference>
<feature type="compositionally biased region" description="Polar residues" evidence="1">
    <location>
        <begin position="80"/>
        <end position="90"/>
    </location>
</feature>
<feature type="region of interest" description="Disordered" evidence="1">
    <location>
        <begin position="297"/>
        <end position="346"/>
    </location>
</feature>
<organism evidence="2 3">
    <name type="scientific">Deinandra increscens subsp. villosa</name>
    <dbReference type="NCBI Taxonomy" id="3103831"/>
    <lineage>
        <taxon>Eukaryota</taxon>
        <taxon>Viridiplantae</taxon>
        <taxon>Streptophyta</taxon>
        <taxon>Embryophyta</taxon>
        <taxon>Tracheophyta</taxon>
        <taxon>Spermatophyta</taxon>
        <taxon>Magnoliopsida</taxon>
        <taxon>eudicotyledons</taxon>
        <taxon>Gunneridae</taxon>
        <taxon>Pentapetalae</taxon>
        <taxon>asterids</taxon>
        <taxon>campanulids</taxon>
        <taxon>Asterales</taxon>
        <taxon>Asteraceae</taxon>
        <taxon>Asteroideae</taxon>
        <taxon>Heliantheae alliance</taxon>
        <taxon>Madieae</taxon>
        <taxon>Madiinae</taxon>
        <taxon>Deinandra</taxon>
    </lineage>
</organism>
<feature type="compositionally biased region" description="Basic residues" evidence="1">
    <location>
        <begin position="144"/>
        <end position="158"/>
    </location>
</feature>
<dbReference type="InterPro" id="IPR009057">
    <property type="entry name" value="Homeodomain-like_sf"/>
</dbReference>
<protein>
    <recommendedName>
        <fullName evidence="4">Myb-like domain-containing protein</fullName>
    </recommendedName>
</protein>
<evidence type="ECO:0000313" key="3">
    <source>
        <dbReference type="Proteomes" id="UP001408789"/>
    </source>
</evidence>
<feature type="region of interest" description="Disordered" evidence="1">
    <location>
        <begin position="456"/>
        <end position="476"/>
    </location>
</feature>
<evidence type="ECO:0000313" key="2">
    <source>
        <dbReference type="EMBL" id="KAK9050396.1"/>
    </source>
</evidence>
<feature type="compositionally biased region" description="Basic and acidic residues" evidence="1">
    <location>
        <begin position="69"/>
        <end position="78"/>
    </location>
</feature>
<feature type="compositionally biased region" description="Basic residues" evidence="1">
    <location>
        <begin position="337"/>
        <end position="346"/>
    </location>
</feature>
<dbReference type="CDD" id="cd00167">
    <property type="entry name" value="SANT"/>
    <property type="match status" value="1"/>
</dbReference>
<evidence type="ECO:0008006" key="4">
    <source>
        <dbReference type="Google" id="ProtNLM"/>
    </source>
</evidence>
<evidence type="ECO:0000256" key="1">
    <source>
        <dbReference type="SAM" id="MobiDB-lite"/>
    </source>
</evidence>
<feature type="compositionally biased region" description="Basic and acidic residues" evidence="1">
    <location>
        <begin position="95"/>
        <end position="122"/>
    </location>
</feature>
<feature type="compositionally biased region" description="Basic and acidic residues" evidence="1">
    <location>
        <begin position="32"/>
        <end position="42"/>
    </location>
</feature>
<dbReference type="AlphaFoldDB" id="A0AAP0C5H8"/>
<proteinExistence type="predicted"/>
<feature type="compositionally biased region" description="Polar residues" evidence="1">
    <location>
        <begin position="48"/>
        <end position="58"/>
    </location>
</feature>
<feature type="compositionally biased region" description="Polar residues" evidence="1">
    <location>
        <begin position="314"/>
        <end position="336"/>
    </location>
</feature>
<name>A0AAP0C5H8_9ASTR</name>
<dbReference type="SUPFAM" id="SSF46689">
    <property type="entry name" value="Homeodomain-like"/>
    <property type="match status" value="1"/>
</dbReference>
<dbReference type="EMBL" id="JBCNJP010001983">
    <property type="protein sequence ID" value="KAK9050396.1"/>
    <property type="molecule type" value="Genomic_DNA"/>
</dbReference>
<keyword evidence="3" id="KW-1185">Reference proteome</keyword>
<feature type="region of interest" description="Disordered" evidence="1">
    <location>
        <begin position="1"/>
        <end position="160"/>
    </location>
</feature>